<evidence type="ECO:0000313" key="2">
    <source>
        <dbReference type="Proteomes" id="UP000183898"/>
    </source>
</evidence>
<dbReference type="AlphaFoldDB" id="A0A1H8DCF4"/>
<dbReference type="EMBL" id="FOCT01000002">
    <property type="protein sequence ID" value="SEN05051.1"/>
    <property type="molecule type" value="Genomic_DNA"/>
</dbReference>
<dbReference type="Proteomes" id="UP000183898">
    <property type="component" value="Unassembled WGS sequence"/>
</dbReference>
<dbReference type="RefSeq" id="WP_074744295.1">
    <property type="nucleotide sequence ID" value="NZ_FOCT01000002.1"/>
</dbReference>
<name>A0A1H8DCF4_9PROT</name>
<proteinExistence type="predicted"/>
<reference evidence="1 2" key="1">
    <citation type="submission" date="2016-10" db="EMBL/GenBank/DDBJ databases">
        <authorList>
            <person name="de Groot N.N."/>
        </authorList>
    </citation>
    <scope>NUCLEOTIDE SEQUENCE [LARGE SCALE GENOMIC DNA]</scope>
    <source>
        <strain evidence="1 2">Nl18</strain>
    </source>
</reference>
<protein>
    <recommendedName>
        <fullName evidence="3">CDP-Glycerol:Poly(Glycerophosphate) glycerophosphotransferase</fullName>
    </recommendedName>
</protein>
<dbReference type="SUPFAM" id="SSF53756">
    <property type="entry name" value="UDP-Glycosyltransferase/glycogen phosphorylase"/>
    <property type="match status" value="1"/>
</dbReference>
<evidence type="ECO:0000313" key="1">
    <source>
        <dbReference type="EMBL" id="SEN05051.1"/>
    </source>
</evidence>
<accession>A0A1H8DCF4</accession>
<organism evidence="1 2">
    <name type="scientific">Nitrosospira multiformis</name>
    <dbReference type="NCBI Taxonomy" id="1231"/>
    <lineage>
        <taxon>Bacteria</taxon>
        <taxon>Pseudomonadati</taxon>
        <taxon>Pseudomonadota</taxon>
        <taxon>Betaproteobacteria</taxon>
        <taxon>Nitrosomonadales</taxon>
        <taxon>Nitrosomonadaceae</taxon>
        <taxon>Nitrosospira</taxon>
    </lineage>
</organism>
<evidence type="ECO:0008006" key="3">
    <source>
        <dbReference type="Google" id="ProtNLM"/>
    </source>
</evidence>
<gene>
    <name evidence="1" type="ORF">SAMN05216404_102234</name>
</gene>
<sequence length="450" mass="51094">MKALVFLRHYNDIDHITPVVSKWLESGHRCDVVLIGNPKFRNDYRVEFLSTLRGARVAHIRDLLPSLEFFGWRLQTLLLANRLRRSIVGPLVNALVSAYSVDRRQPLWRSTACRLLERSFTAADRGVVVFDWITRDSPVSVEWVEVVVSLAHSKGLGTVSLPHGDSPHATQLIRHREWSLKPDSLYSAARVFDKLVVPNELCAERFRPFLDDQSIAVLGSPRYCDEWLIKLAGLSPAPPAILSQKELSRKEPKGTEEPTETEGLKVVIFLRKSNFTTFWEEVEEIVGMIAAFSNVELVIKPHTRGGWRQPLTRNASLRSLPNVSVAPDHIHSIHLMNWAHVIIDLATSVVFEAVKEKKPVLAADYLHAGRSTLAHFMPETELKCRDDVYRRIEGFLSNGCDSFYIEEHRQRFINEMLHVGGSDVLPRYVALLETQAQASGIENGRKDEFI</sequence>